<evidence type="ECO:0008006" key="3">
    <source>
        <dbReference type="Google" id="ProtNLM"/>
    </source>
</evidence>
<name>A0A967BAM9_9RHOB</name>
<organism evidence="1 2">
    <name type="scientific">Roseovarius gahaiensis</name>
    <dbReference type="NCBI Taxonomy" id="2716691"/>
    <lineage>
        <taxon>Bacteria</taxon>
        <taxon>Pseudomonadati</taxon>
        <taxon>Pseudomonadota</taxon>
        <taxon>Alphaproteobacteria</taxon>
        <taxon>Rhodobacterales</taxon>
        <taxon>Roseobacteraceae</taxon>
        <taxon>Roseovarius</taxon>
    </lineage>
</organism>
<sequence>MTRFAPLPQPITASGEPRRVGVEIELGGLDEAHVARLCAETLGGQAVQDDSHIWTVQDSSLGKLEVYLDIFLRKANKTKLRDLALDLGREVVPVEIVTEPLDIEGLAQLDHLNTVLRKAGALGTGAGWVFGFGVHLNVQIASDSDADILRPLLAYALIEDWLRASSPIDESRRILPFTYPYPTDFVRALIGLGPDGTAQKAMDLYLQHTPSRNRGLDMLPIFAHFWPDRIAEAISDKTSARPTFHFRLPDCLIDDPAWSLAQEWQRWVTVERVAADDALLARLCREWQDDHGMVTLTRGSWAARCGDILRAAGLDMAGLPG</sequence>
<dbReference type="AlphaFoldDB" id="A0A967BAM9"/>
<comment type="caution">
    <text evidence="1">The sequence shown here is derived from an EMBL/GenBank/DDBJ whole genome shotgun (WGS) entry which is preliminary data.</text>
</comment>
<dbReference type="EMBL" id="JAAORB010000004">
    <property type="protein sequence ID" value="NHQ73569.1"/>
    <property type="molecule type" value="Genomic_DNA"/>
</dbReference>
<evidence type="ECO:0000313" key="1">
    <source>
        <dbReference type="EMBL" id="NHQ73569.1"/>
    </source>
</evidence>
<protein>
    <recommendedName>
        <fullName evidence="3">Amidoligase enzyme</fullName>
    </recommendedName>
</protein>
<dbReference type="Proteomes" id="UP000639775">
    <property type="component" value="Unassembled WGS sequence"/>
</dbReference>
<proteinExistence type="predicted"/>
<dbReference type="Pfam" id="PF12224">
    <property type="entry name" value="Amidoligase_2"/>
    <property type="match status" value="1"/>
</dbReference>
<evidence type="ECO:0000313" key="2">
    <source>
        <dbReference type="Proteomes" id="UP000639775"/>
    </source>
</evidence>
<dbReference type="InterPro" id="IPR022025">
    <property type="entry name" value="Amidoligase_2"/>
</dbReference>
<accession>A0A967BAM9</accession>
<dbReference type="RefSeq" id="WP_167193529.1">
    <property type="nucleotide sequence ID" value="NZ_JAAORB010000004.1"/>
</dbReference>
<keyword evidence="2" id="KW-1185">Reference proteome</keyword>
<gene>
    <name evidence="1" type="ORF">HAT86_03685</name>
</gene>
<reference evidence="1" key="1">
    <citation type="submission" date="2020-03" db="EMBL/GenBank/DDBJ databases">
        <title>Roseovarius gahaiensis sp. nov., isolated from Gahai Saline Lake, China.</title>
        <authorList>
            <person name="Sun X."/>
        </authorList>
    </citation>
    <scope>NUCLEOTIDE SEQUENCE</scope>
    <source>
        <strain evidence="1">GH877</strain>
    </source>
</reference>